<accession>A0A3M9XXB5</accession>
<dbReference type="OrthoDB" id="9802388at2"/>
<dbReference type="InterPro" id="IPR027417">
    <property type="entry name" value="P-loop_NTPase"/>
</dbReference>
<evidence type="ECO:0000256" key="6">
    <source>
        <dbReference type="ARBA" id="ARBA00023163"/>
    </source>
</evidence>
<dbReference type="PRINTS" id="PR01590">
    <property type="entry name" value="HTHFIS"/>
</dbReference>
<dbReference type="Gene3D" id="3.30.450.40">
    <property type="match status" value="1"/>
</dbReference>
<dbReference type="InterPro" id="IPR029016">
    <property type="entry name" value="GAF-like_dom_sf"/>
</dbReference>
<keyword evidence="3" id="KW-0902">Two-component regulatory system</keyword>
<dbReference type="Gene3D" id="1.10.8.60">
    <property type="match status" value="1"/>
</dbReference>
<dbReference type="InterPro" id="IPR025662">
    <property type="entry name" value="Sigma_54_int_dom_ATP-bd_1"/>
</dbReference>
<dbReference type="GO" id="GO:0005524">
    <property type="term" value="F:ATP binding"/>
    <property type="evidence" value="ECO:0007669"/>
    <property type="project" value="UniProtKB-KW"/>
</dbReference>
<evidence type="ECO:0000256" key="2">
    <source>
        <dbReference type="ARBA" id="ARBA00022840"/>
    </source>
</evidence>
<dbReference type="Pfam" id="PF02954">
    <property type="entry name" value="HTH_8"/>
    <property type="match status" value="1"/>
</dbReference>
<dbReference type="SUPFAM" id="SSF46689">
    <property type="entry name" value="Homeodomain-like"/>
    <property type="match status" value="1"/>
</dbReference>
<dbReference type="FunFam" id="3.40.50.300:FF:000006">
    <property type="entry name" value="DNA-binding transcriptional regulator NtrC"/>
    <property type="match status" value="1"/>
</dbReference>
<evidence type="ECO:0000259" key="7">
    <source>
        <dbReference type="PROSITE" id="PS50045"/>
    </source>
</evidence>
<evidence type="ECO:0000256" key="1">
    <source>
        <dbReference type="ARBA" id="ARBA00022741"/>
    </source>
</evidence>
<reference evidence="8 9" key="1">
    <citation type="submission" date="2018-08" db="EMBL/GenBank/DDBJ databases">
        <title>Genome sequence of Methylocystis hirsuta CSC1, a methanotroph able to accumulate PHAs.</title>
        <authorList>
            <person name="Bordel S."/>
            <person name="Rodriguez E."/>
            <person name="Gancedo J."/>
            <person name="Munoz R."/>
        </authorList>
    </citation>
    <scope>NUCLEOTIDE SEQUENCE [LARGE SCALE GENOMIC DNA]</scope>
    <source>
        <strain evidence="8 9">CSC1</strain>
    </source>
</reference>
<keyword evidence="9" id="KW-1185">Reference proteome</keyword>
<keyword evidence="5" id="KW-0010">Activator</keyword>
<evidence type="ECO:0000313" key="8">
    <source>
        <dbReference type="EMBL" id="RNJ51540.1"/>
    </source>
</evidence>
<sequence length="653" mass="72067">MRQTGQAPQGADWVRPQVLEAWARCIDEYDLPPGSDFGPRMAMHAQVCRIDHAKQSLCDAFAAGLPLMVYNLRPFLDEGNVTILLADTQGHVVHLLDAGLRIMSAGQNLARIGVGWHEASIGNNGLGTACLLDEPAAFEGKEHFSRAFHPFATAGCPILGSDGRACATIGMVTDRRDTAKLMLGFLRITCQLLEARLFERFATEGYLLRLRHRNGADTLAEQSTLIDGKLLVSAEGVIEGANRSTIDLLGVDSVASVIGKPFRDVLGVDLFDIVGESEAAGVRHLTVSKTQRHIRLEALRLDAVAEGRHARVKIKAAEREEPWRDHVSEAALQKASAVLQRDISLLITGESGVGKDHLIRRLHASGPRKDRPLVAINCAAIPRELIESELFGYEGGSFTGARAKGKKGKFVEADGGVLFLDEIGDMALDLQATLLRVLDSSEVVPIGSHRPIKVDVRVVAATNCQLREMVKDGKFRRDLYYRLNGVQIWLPPLRERPDRLQLLDHLLACEQEGQGDRKRLCDEVRALFFRHPWPGNIREARNVIRSSLAVARDGVIRFEDLPHDFVEEDETEASDKFADMRASVAPANWPTAVRKTALSDWEEQAVRAALTECEGNIAKAARRLGITRATLYHKMDRYGMRSARRIAAPEASR</sequence>
<dbReference type="InterPro" id="IPR002078">
    <property type="entry name" value="Sigma_54_int"/>
</dbReference>
<dbReference type="PROSITE" id="PS50045">
    <property type="entry name" value="SIGMA54_INTERACT_4"/>
    <property type="match status" value="1"/>
</dbReference>
<dbReference type="GO" id="GO:0006355">
    <property type="term" value="P:regulation of DNA-templated transcription"/>
    <property type="evidence" value="ECO:0007669"/>
    <property type="project" value="InterPro"/>
</dbReference>
<dbReference type="Pfam" id="PF25601">
    <property type="entry name" value="AAA_lid_14"/>
    <property type="match status" value="1"/>
</dbReference>
<dbReference type="Proteomes" id="UP000268623">
    <property type="component" value="Unassembled WGS sequence"/>
</dbReference>
<dbReference type="GO" id="GO:0000160">
    <property type="term" value="P:phosphorelay signal transduction system"/>
    <property type="evidence" value="ECO:0007669"/>
    <property type="project" value="UniProtKB-KW"/>
</dbReference>
<comment type="caution">
    <text evidence="8">The sequence shown here is derived from an EMBL/GenBank/DDBJ whole genome shotgun (WGS) entry which is preliminary data.</text>
</comment>
<dbReference type="Gene3D" id="3.40.50.300">
    <property type="entry name" value="P-loop containing nucleotide triphosphate hydrolases"/>
    <property type="match status" value="1"/>
</dbReference>
<dbReference type="Pfam" id="PF00158">
    <property type="entry name" value="Sigma54_activat"/>
    <property type="match status" value="1"/>
</dbReference>
<dbReference type="CDD" id="cd00009">
    <property type="entry name" value="AAA"/>
    <property type="match status" value="1"/>
</dbReference>
<proteinExistence type="predicted"/>
<dbReference type="SMART" id="SM00382">
    <property type="entry name" value="AAA"/>
    <property type="match status" value="1"/>
</dbReference>
<keyword evidence="2" id="KW-0067">ATP-binding</keyword>
<gene>
    <name evidence="8" type="ORF">D1O30_04840</name>
</gene>
<organism evidence="8 9">
    <name type="scientific">Methylocystis hirsuta</name>
    <dbReference type="NCBI Taxonomy" id="369798"/>
    <lineage>
        <taxon>Bacteria</taxon>
        <taxon>Pseudomonadati</taxon>
        <taxon>Pseudomonadota</taxon>
        <taxon>Alphaproteobacteria</taxon>
        <taxon>Hyphomicrobiales</taxon>
        <taxon>Methylocystaceae</taxon>
        <taxon>Methylocystis</taxon>
    </lineage>
</organism>
<dbReference type="InterPro" id="IPR058031">
    <property type="entry name" value="AAA_lid_NorR"/>
</dbReference>
<keyword evidence="1" id="KW-0547">Nucleotide-binding</keyword>
<keyword evidence="4" id="KW-0805">Transcription regulation</keyword>
<feature type="domain" description="Sigma-54 factor interaction" evidence="7">
    <location>
        <begin position="329"/>
        <end position="549"/>
    </location>
</feature>
<name>A0A3M9XXB5_9HYPH</name>
<dbReference type="InterPro" id="IPR003593">
    <property type="entry name" value="AAA+_ATPase"/>
</dbReference>
<evidence type="ECO:0000256" key="3">
    <source>
        <dbReference type="ARBA" id="ARBA00023012"/>
    </source>
</evidence>
<dbReference type="InterPro" id="IPR009057">
    <property type="entry name" value="Homeodomain-like_sf"/>
</dbReference>
<dbReference type="PANTHER" id="PTHR32071:SF77">
    <property type="entry name" value="TRANSCRIPTIONAL REGULATORY PROTEIN"/>
    <property type="match status" value="1"/>
</dbReference>
<evidence type="ECO:0000256" key="5">
    <source>
        <dbReference type="ARBA" id="ARBA00023159"/>
    </source>
</evidence>
<dbReference type="Gene3D" id="1.10.10.60">
    <property type="entry name" value="Homeodomain-like"/>
    <property type="match status" value="1"/>
</dbReference>
<dbReference type="GO" id="GO:0043565">
    <property type="term" value="F:sequence-specific DNA binding"/>
    <property type="evidence" value="ECO:0007669"/>
    <property type="project" value="InterPro"/>
</dbReference>
<dbReference type="InterPro" id="IPR002197">
    <property type="entry name" value="HTH_Fis"/>
</dbReference>
<evidence type="ECO:0000256" key="4">
    <source>
        <dbReference type="ARBA" id="ARBA00023015"/>
    </source>
</evidence>
<dbReference type="SUPFAM" id="SSF52540">
    <property type="entry name" value="P-loop containing nucleoside triphosphate hydrolases"/>
    <property type="match status" value="1"/>
</dbReference>
<dbReference type="PROSITE" id="PS00675">
    <property type="entry name" value="SIGMA54_INTERACT_1"/>
    <property type="match status" value="1"/>
</dbReference>
<protein>
    <submittedName>
        <fullName evidence="8">Sigma-54-dependent Fis family transcriptional regulator</fullName>
    </submittedName>
</protein>
<keyword evidence="6" id="KW-0804">Transcription</keyword>
<dbReference type="EMBL" id="QWDD01000001">
    <property type="protein sequence ID" value="RNJ51540.1"/>
    <property type="molecule type" value="Genomic_DNA"/>
</dbReference>
<dbReference type="PANTHER" id="PTHR32071">
    <property type="entry name" value="TRANSCRIPTIONAL REGULATORY PROTEIN"/>
    <property type="match status" value="1"/>
</dbReference>
<dbReference type="AlphaFoldDB" id="A0A3M9XXB5"/>
<evidence type="ECO:0000313" key="9">
    <source>
        <dbReference type="Proteomes" id="UP000268623"/>
    </source>
</evidence>